<dbReference type="EMBL" id="JABFTP020000144">
    <property type="protein sequence ID" value="KAL3281307.1"/>
    <property type="molecule type" value="Genomic_DNA"/>
</dbReference>
<feature type="region of interest" description="Disordered" evidence="1">
    <location>
        <begin position="1"/>
        <end position="32"/>
    </location>
</feature>
<evidence type="ECO:0000313" key="4">
    <source>
        <dbReference type="Proteomes" id="UP001516400"/>
    </source>
</evidence>
<keyword evidence="4" id="KW-1185">Reference proteome</keyword>
<keyword evidence="2" id="KW-0812">Transmembrane</keyword>
<reference evidence="3 4" key="1">
    <citation type="journal article" date="2021" name="BMC Biol.">
        <title>Horizontally acquired antibacterial genes associated with adaptive radiation of ladybird beetles.</title>
        <authorList>
            <person name="Li H.S."/>
            <person name="Tang X.F."/>
            <person name="Huang Y.H."/>
            <person name="Xu Z.Y."/>
            <person name="Chen M.L."/>
            <person name="Du X.Y."/>
            <person name="Qiu B.Y."/>
            <person name="Chen P.T."/>
            <person name="Zhang W."/>
            <person name="Slipinski A."/>
            <person name="Escalona H.E."/>
            <person name="Waterhouse R.M."/>
            <person name="Zwick A."/>
            <person name="Pang H."/>
        </authorList>
    </citation>
    <scope>NUCLEOTIDE SEQUENCE [LARGE SCALE GENOMIC DNA]</scope>
    <source>
        <strain evidence="3">SYSU2018</strain>
    </source>
</reference>
<evidence type="ECO:0000256" key="2">
    <source>
        <dbReference type="SAM" id="Phobius"/>
    </source>
</evidence>
<protein>
    <submittedName>
        <fullName evidence="3">Uncharacterized protein</fullName>
    </submittedName>
</protein>
<accession>A0ABD2NS79</accession>
<sequence>MDDDHDELLQVTDDESSSTDDQDHDHCPSIQTQDDENYVEDNRYPMMNWNYSKCEFIMTKVALIFSTTCLMILLPTYLDSQNIESDAYNLILINSTFSVVCFVLLIVAGKLFFNSYKIETYRMSHKNFQDYCTFSFIYGQWIFNYICC</sequence>
<proteinExistence type="predicted"/>
<evidence type="ECO:0000256" key="1">
    <source>
        <dbReference type="SAM" id="MobiDB-lite"/>
    </source>
</evidence>
<evidence type="ECO:0000313" key="3">
    <source>
        <dbReference type="EMBL" id="KAL3281307.1"/>
    </source>
</evidence>
<feature type="transmembrane region" description="Helical" evidence="2">
    <location>
        <begin position="56"/>
        <end position="78"/>
    </location>
</feature>
<organism evidence="3 4">
    <name type="scientific">Cryptolaemus montrouzieri</name>
    <dbReference type="NCBI Taxonomy" id="559131"/>
    <lineage>
        <taxon>Eukaryota</taxon>
        <taxon>Metazoa</taxon>
        <taxon>Ecdysozoa</taxon>
        <taxon>Arthropoda</taxon>
        <taxon>Hexapoda</taxon>
        <taxon>Insecta</taxon>
        <taxon>Pterygota</taxon>
        <taxon>Neoptera</taxon>
        <taxon>Endopterygota</taxon>
        <taxon>Coleoptera</taxon>
        <taxon>Polyphaga</taxon>
        <taxon>Cucujiformia</taxon>
        <taxon>Coccinelloidea</taxon>
        <taxon>Coccinellidae</taxon>
        <taxon>Scymninae</taxon>
        <taxon>Scymnini</taxon>
        <taxon>Cryptolaemus</taxon>
    </lineage>
</organism>
<comment type="caution">
    <text evidence="3">The sequence shown here is derived from an EMBL/GenBank/DDBJ whole genome shotgun (WGS) entry which is preliminary data.</text>
</comment>
<feature type="transmembrane region" description="Helical" evidence="2">
    <location>
        <begin position="90"/>
        <end position="113"/>
    </location>
</feature>
<dbReference type="AlphaFoldDB" id="A0ABD2NS79"/>
<keyword evidence="2" id="KW-1133">Transmembrane helix</keyword>
<feature type="compositionally biased region" description="Acidic residues" evidence="1">
    <location>
        <begin position="1"/>
        <end position="20"/>
    </location>
</feature>
<dbReference type="Proteomes" id="UP001516400">
    <property type="component" value="Unassembled WGS sequence"/>
</dbReference>
<name>A0ABD2NS79_9CUCU</name>
<gene>
    <name evidence="3" type="ORF">HHI36_004518</name>
</gene>
<keyword evidence="2" id="KW-0472">Membrane</keyword>